<evidence type="ECO:0000313" key="3">
    <source>
        <dbReference type="Proteomes" id="UP001221142"/>
    </source>
</evidence>
<dbReference type="GO" id="GO:0003746">
    <property type="term" value="F:translation elongation factor activity"/>
    <property type="evidence" value="ECO:0007669"/>
    <property type="project" value="TreeGrafter"/>
</dbReference>
<dbReference type="Proteomes" id="UP001221142">
    <property type="component" value="Unassembled WGS sequence"/>
</dbReference>
<evidence type="ECO:0000313" key="2">
    <source>
        <dbReference type="EMBL" id="KAJ7619342.1"/>
    </source>
</evidence>
<keyword evidence="3" id="KW-1185">Reference proteome</keyword>
<name>A0AAD7BF23_9AGAR</name>
<protein>
    <submittedName>
        <fullName evidence="2">Uncharacterized protein</fullName>
    </submittedName>
</protein>
<sequence>MFGEDLSESRVPSPWDTIISTPPSPSPSPLAAIPKLVPEQDDGNVEYKLQLLSPSPARFARLVTQMKWRLLEGSGQAYYEIGVADSGLLIGLPRAELEQSLETLEMMAGEIGASVIVVKEIEVPAALAGLAGTQTDSWNGKRGLRRQLMSSESSADDSTATNTETEMSATDVEEDLSSTVLLSDKPQDPSAIFFMDDVDSAAENGDVESSDESPPIQPVYTIDLEIASVFKPRPMRAKAASHVPLPTKNKRGSKTRKGKHLPDGLITSTSPVDEDAVAKPPARDRKREARREALVTHATAALAEPDIAAAVDDAGLVSDLEALHVAVEPFPLAIVSEQTIPSLELTAAPDAEVAETVDVDEEDDVFPSPMTAVPGPFPEFASQLTVPIEISVIRGAKNEDGTSALPRLIVEALVVRKMSIEEAFLDFGGFSLT</sequence>
<dbReference type="PANTHER" id="PTHR43721:SF3">
    <property type="entry name" value="GTP-BINDING PROTEIN 2"/>
    <property type="match status" value="1"/>
</dbReference>
<feature type="compositionally biased region" description="Low complexity" evidence="1">
    <location>
        <begin position="150"/>
        <end position="166"/>
    </location>
</feature>
<evidence type="ECO:0000256" key="1">
    <source>
        <dbReference type="SAM" id="MobiDB-lite"/>
    </source>
</evidence>
<feature type="region of interest" description="Disordered" evidence="1">
    <location>
        <begin position="1"/>
        <end position="29"/>
    </location>
</feature>
<proteinExistence type="predicted"/>
<feature type="compositionally biased region" description="Basic residues" evidence="1">
    <location>
        <begin position="248"/>
        <end position="259"/>
    </location>
</feature>
<organism evidence="2 3">
    <name type="scientific">Roridomyces roridus</name>
    <dbReference type="NCBI Taxonomy" id="1738132"/>
    <lineage>
        <taxon>Eukaryota</taxon>
        <taxon>Fungi</taxon>
        <taxon>Dikarya</taxon>
        <taxon>Basidiomycota</taxon>
        <taxon>Agaricomycotina</taxon>
        <taxon>Agaricomycetes</taxon>
        <taxon>Agaricomycetidae</taxon>
        <taxon>Agaricales</taxon>
        <taxon>Marasmiineae</taxon>
        <taxon>Mycenaceae</taxon>
        <taxon>Roridomyces</taxon>
    </lineage>
</organism>
<feature type="region of interest" description="Disordered" evidence="1">
    <location>
        <begin position="147"/>
        <end position="175"/>
    </location>
</feature>
<dbReference type="InterPro" id="IPR050055">
    <property type="entry name" value="EF-Tu_GTPase"/>
</dbReference>
<dbReference type="AlphaFoldDB" id="A0AAD7BF23"/>
<dbReference type="PANTHER" id="PTHR43721">
    <property type="entry name" value="ELONGATION FACTOR TU-RELATED"/>
    <property type="match status" value="1"/>
</dbReference>
<dbReference type="EMBL" id="JARKIF010000018">
    <property type="protein sequence ID" value="KAJ7619342.1"/>
    <property type="molecule type" value="Genomic_DNA"/>
</dbReference>
<reference evidence="2" key="1">
    <citation type="submission" date="2023-03" db="EMBL/GenBank/DDBJ databases">
        <title>Massive genome expansion in bonnet fungi (Mycena s.s.) driven by repeated elements and novel gene families across ecological guilds.</title>
        <authorList>
            <consortium name="Lawrence Berkeley National Laboratory"/>
            <person name="Harder C.B."/>
            <person name="Miyauchi S."/>
            <person name="Viragh M."/>
            <person name="Kuo A."/>
            <person name="Thoen E."/>
            <person name="Andreopoulos B."/>
            <person name="Lu D."/>
            <person name="Skrede I."/>
            <person name="Drula E."/>
            <person name="Henrissat B."/>
            <person name="Morin E."/>
            <person name="Kohler A."/>
            <person name="Barry K."/>
            <person name="LaButti K."/>
            <person name="Morin E."/>
            <person name="Salamov A."/>
            <person name="Lipzen A."/>
            <person name="Mereny Z."/>
            <person name="Hegedus B."/>
            <person name="Baldrian P."/>
            <person name="Stursova M."/>
            <person name="Weitz H."/>
            <person name="Taylor A."/>
            <person name="Grigoriev I.V."/>
            <person name="Nagy L.G."/>
            <person name="Martin F."/>
            <person name="Kauserud H."/>
        </authorList>
    </citation>
    <scope>NUCLEOTIDE SEQUENCE</scope>
    <source>
        <strain evidence="2">9284</strain>
    </source>
</reference>
<feature type="compositionally biased region" description="Low complexity" evidence="1">
    <location>
        <begin position="12"/>
        <end position="21"/>
    </location>
</feature>
<comment type="caution">
    <text evidence="2">The sequence shown here is derived from an EMBL/GenBank/DDBJ whole genome shotgun (WGS) entry which is preliminary data.</text>
</comment>
<feature type="compositionally biased region" description="Basic and acidic residues" evidence="1">
    <location>
        <begin position="281"/>
        <end position="290"/>
    </location>
</feature>
<gene>
    <name evidence="2" type="ORF">FB45DRAFT_1062767</name>
</gene>
<accession>A0AAD7BF23</accession>
<feature type="region of interest" description="Disordered" evidence="1">
    <location>
        <begin position="237"/>
        <end position="290"/>
    </location>
</feature>